<comment type="caution">
    <text evidence="8">The sequence shown here is derived from an EMBL/GenBank/DDBJ whole genome shotgun (WGS) entry which is preliminary data.</text>
</comment>
<dbReference type="CDD" id="cd16011">
    <property type="entry name" value="iPGM_like"/>
    <property type="match status" value="1"/>
</dbReference>
<evidence type="ECO:0000256" key="1">
    <source>
        <dbReference type="ARBA" id="ARBA00000370"/>
    </source>
</evidence>
<dbReference type="NCBIfam" id="NF003242">
    <property type="entry name" value="PRK04200.1"/>
    <property type="match status" value="1"/>
</dbReference>
<dbReference type="NCBIfam" id="TIGR02535">
    <property type="entry name" value="hyp_Hser_kinase"/>
    <property type="match status" value="1"/>
</dbReference>
<dbReference type="Pfam" id="PF01676">
    <property type="entry name" value="Metalloenzyme"/>
    <property type="match status" value="1"/>
</dbReference>
<dbReference type="PANTHER" id="PTHR31209:SF4">
    <property type="entry name" value="2,3-BISPHOSPHOGLYCERATE-INDEPENDENT PHOSPHOGLYCERATE MUTASE"/>
    <property type="match status" value="1"/>
</dbReference>
<dbReference type="InterPro" id="IPR017850">
    <property type="entry name" value="Alkaline_phosphatase_core_sf"/>
</dbReference>
<dbReference type="GO" id="GO:0006096">
    <property type="term" value="P:glycolytic process"/>
    <property type="evidence" value="ECO:0007669"/>
    <property type="project" value="UniProtKB-KW"/>
</dbReference>
<dbReference type="Gene3D" id="3.40.720.10">
    <property type="entry name" value="Alkaline Phosphatase, subunit A"/>
    <property type="match status" value="2"/>
</dbReference>
<dbReference type="SUPFAM" id="SSF53649">
    <property type="entry name" value="Alkaline phosphatase-like"/>
    <property type="match status" value="1"/>
</dbReference>
<feature type="domain" description="Metalloenzyme" evidence="7">
    <location>
        <begin position="1"/>
        <end position="369"/>
    </location>
</feature>
<organism evidence="8 9">
    <name type="scientific">Thalassoglobus neptunius</name>
    <dbReference type="NCBI Taxonomy" id="1938619"/>
    <lineage>
        <taxon>Bacteria</taxon>
        <taxon>Pseudomonadati</taxon>
        <taxon>Planctomycetota</taxon>
        <taxon>Planctomycetia</taxon>
        <taxon>Planctomycetales</taxon>
        <taxon>Planctomycetaceae</taxon>
        <taxon>Thalassoglobus</taxon>
    </lineage>
</organism>
<dbReference type="AlphaFoldDB" id="A0A5C5WMJ4"/>
<evidence type="ECO:0000256" key="5">
    <source>
        <dbReference type="ARBA" id="ARBA00023152"/>
    </source>
</evidence>
<keyword evidence="9" id="KW-1185">Reference proteome</keyword>
<dbReference type="NCBIfam" id="TIGR00306">
    <property type="entry name" value="apgM"/>
    <property type="match status" value="1"/>
</dbReference>
<dbReference type="OrthoDB" id="9804453at2"/>
<dbReference type="PANTHER" id="PTHR31209">
    <property type="entry name" value="COFACTOR-INDEPENDENT PHOSPHOGLYCERATE MUTASE"/>
    <property type="match status" value="1"/>
</dbReference>
<comment type="pathway">
    <text evidence="3">Carbohydrate degradation.</text>
</comment>
<comment type="similarity">
    <text evidence="4">Belongs to the BPG-independent phosphoglycerate mutase family. A-PGAM subfamily.</text>
</comment>
<dbReference type="RefSeq" id="WP_146510621.1">
    <property type="nucleotide sequence ID" value="NZ_SIHI01000008.1"/>
</dbReference>
<evidence type="ECO:0000256" key="3">
    <source>
        <dbReference type="ARBA" id="ARBA00004921"/>
    </source>
</evidence>
<dbReference type="InterPro" id="IPR006124">
    <property type="entry name" value="Metalloenzyme"/>
</dbReference>
<evidence type="ECO:0000256" key="6">
    <source>
        <dbReference type="ARBA" id="ARBA00023235"/>
    </source>
</evidence>
<evidence type="ECO:0000256" key="4">
    <source>
        <dbReference type="ARBA" id="ARBA00005524"/>
    </source>
</evidence>
<protein>
    <submittedName>
        <fullName evidence="8">Cofactor-independent phosphoglycerate mutase</fullName>
    </submittedName>
</protein>
<dbReference type="Proteomes" id="UP000317243">
    <property type="component" value="Unassembled WGS sequence"/>
</dbReference>
<comment type="function">
    <text evidence="2">Catalyzes the interconversion of 2-phosphoglycerate and 3-phosphoglycerate.</text>
</comment>
<evidence type="ECO:0000313" key="8">
    <source>
        <dbReference type="EMBL" id="TWT52034.1"/>
    </source>
</evidence>
<dbReference type="GO" id="GO:0004619">
    <property type="term" value="F:phosphoglycerate mutase activity"/>
    <property type="evidence" value="ECO:0007669"/>
    <property type="project" value="UniProtKB-EC"/>
</dbReference>
<dbReference type="EMBL" id="SIHI01000008">
    <property type="protein sequence ID" value="TWT52034.1"/>
    <property type="molecule type" value="Genomic_DNA"/>
</dbReference>
<comment type="catalytic activity">
    <reaction evidence="1">
        <text>(2R)-2-phosphoglycerate = (2R)-3-phosphoglycerate</text>
        <dbReference type="Rhea" id="RHEA:15901"/>
        <dbReference type="ChEBI" id="CHEBI:58272"/>
        <dbReference type="ChEBI" id="CHEBI:58289"/>
        <dbReference type="EC" id="5.4.2.12"/>
    </reaction>
</comment>
<gene>
    <name evidence="8" type="ORF">KOR42_31310</name>
</gene>
<evidence type="ECO:0000313" key="9">
    <source>
        <dbReference type="Proteomes" id="UP000317243"/>
    </source>
</evidence>
<sequence>MKYALVIPDGCADEAQDSLGGKTPLEAAKVPHMDEIAKLGRLGLTDNVPESMPSGSDVGTMSLFGYDPLVYHTGRAPLEAAAQGIELEAGDWAIRCNLVTVVDGIMKSFTAGQISNDVARELIELLQSHCCGDQHWKFHAGVSYRNLLIYRARGDKAPFASDTYTVPPHDITDQPISDHLPMGSGGCDLRALMDKSVELFESSQANQKRLADGLLPATQAWLWGQGSRPNLQLFSERFGVSGAVITAVDLLRGIGKLIGWDVVEVEGATGYLDTDYAAKGRAAIETLNKGHDFVVVHVEATDEASHEGLAEEKVTALEEIDEKIVGPLHRHLRDQGDYRILVCPDHPTFLRTKTHSHGYVPYAFCGSDVPCVGASAYNEPSARQTNEVIEQGHNLMGTFFDLSGSDSE</sequence>
<dbReference type="Pfam" id="PF10143">
    <property type="entry name" value="PhosphMutase"/>
    <property type="match status" value="1"/>
</dbReference>
<name>A0A5C5WMJ4_9PLAN</name>
<evidence type="ECO:0000259" key="7">
    <source>
        <dbReference type="Pfam" id="PF01676"/>
    </source>
</evidence>
<dbReference type="PIRSF" id="PIRSF006392">
    <property type="entry name" value="IPGAM_arch"/>
    <property type="match status" value="1"/>
</dbReference>
<accession>A0A5C5WMJ4</accession>
<reference evidence="8 9" key="1">
    <citation type="submission" date="2019-02" db="EMBL/GenBank/DDBJ databases">
        <title>Deep-cultivation of Planctomycetes and their phenomic and genomic characterization uncovers novel biology.</title>
        <authorList>
            <person name="Wiegand S."/>
            <person name="Jogler M."/>
            <person name="Boedeker C."/>
            <person name="Pinto D."/>
            <person name="Vollmers J."/>
            <person name="Rivas-Marin E."/>
            <person name="Kohn T."/>
            <person name="Peeters S.H."/>
            <person name="Heuer A."/>
            <person name="Rast P."/>
            <person name="Oberbeckmann S."/>
            <person name="Bunk B."/>
            <person name="Jeske O."/>
            <person name="Meyerdierks A."/>
            <person name="Storesund J.E."/>
            <person name="Kallscheuer N."/>
            <person name="Luecker S."/>
            <person name="Lage O.M."/>
            <person name="Pohl T."/>
            <person name="Merkel B.J."/>
            <person name="Hornburger P."/>
            <person name="Mueller R.-W."/>
            <person name="Bruemmer F."/>
            <person name="Labrenz M."/>
            <person name="Spormann A.M."/>
            <person name="Op Den Camp H."/>
            <person name="Overmann J."/>
            <person name="Amann R."/>
            <person name="Jetten M.S.M."/>
            <person name="Mascher T."/>
            <person name="Medema M.H."/>
            <person name="Devos D.P."/>
            <person name="Kaster A.-K."/>
            <person name="Ovreas L."/>
            <person name="Rohde M."/>
            <person name="Galperin M.Y."/>
            <person name="Jogler C."/>
        </authorList>
    </citation>
    <scope>NUCLEOTIDE SEQUENCE [LARGE SCALE GENOMIC DNA]</scope>
    <source>
        <strain evidence="8 9">KOR42</strain>
    </source>
</reference>
<dbReference type="GO" id="GO:0046872">
    <property type="term" value="F:metal ion binding"/>
    <property type="evidence" value="ECO:0007669"/>
    <property type="project" value="InterPro"/>
</dbReference>
<dbReference type="InterPro" id="IPR023665">
    <property type="entry name" value="ApgAM_prokaryotes"/>
</dbReference>
<keyword evidence="5" id="KW-0324">Glycolysis</keyword>
<keyword evidence="6" id="KW-0413">Isomerase</keyword>
<proteinExistence type="inferred from homology"/>
<evidence type="ECO:0000256" key="2">
    <source>
        <dbReference type="ARBA" id="ARBA00002315"/>
    </source>
</evidence>
<dbReference type="InterPro" id="IPR004456">
    <property type="entry name" value="Pglycerate_mutase_ApgM"/>
</dbReference>